<keyword evidence="3" id="KW-0809">Transit peptide</keyword>
<organism evidence="8 9">
    <name type="scientific">Lineolata rhizophorae</name>
    <dbReference type="NCBI Taxonomy" id="578093"/>
    <lineage>
        <taxon>Eukaryota</taxon>
        <taxon>Fungi</taxon>
        <taxon>Dikarya</taxon>
        <taxon>Ascomycota</taxon>
        <taxon>Pezizomycotina</taxon>
        <taxon>Dothideomycetes</taxon>
        <taxon>Dothideomycetes incertae sedis</taxon>
        <taxon>Lineolatales</taxon>
        <taxon>Lineolataceae</taxon>
        <taxon>Lineolata</taxon>
    </lineage>
</organism>
<proteinExistence type="inferred from homology"/>
<dbReference type="CDD" id="cd20262">
    <property type="entry name" value="Complex1_LYR_LYRM2"/>
    <property type="match status" value="1"/>
</dbReference>
<name>A0A6A6NSH5_9PEZI</name>
<accession>A0A6A6NSH5</accession>
<dbReference type="OrthoDB" id="74240at2759"/>
<dbReference type="PANTHER" id="PTHR13675">
    <property type="entry name" value="LYR MOTIF-CONTAINING PROTEIN 2"/>
    <property type="match status" value="1"/>
</dbReference>
<evidence type="ECO:0000259" key="7">
    <source>
        <dbReference type="Pfam" id="PF05347"/>
    </source>
</evidence>
<protein>
    <recommendedName>
        <fullName evidence="5">LYR motif-containing protein 2</fullName>
    </recommendedName>
</protein>
<comment type="subcellular location">
    <subcellularLocation>
        <location evidence="1">Mitochondrion</location>
    </subcellularLocation>
</comment>
<evidence type="ECO:0000313" key="8">
    <source>
        <dbReference type="EMBL" id="KAF2454372.1"/>
    </source>
</evidence>
<evidence type="ECO:0000256" key="5">
    <source>
        <dbReference type="ARBA" id="ARBA00026235"/>
    </source>
</evidence>
<comment type="similarity">
    <text evidence="2">Belongs to the complex I LYR family.</text>
</comment>
<reference evidence="8" key="1">
    <citation type="journal article" date="2020" name="Stud. Mycol.">
        <title>101 Dothideomycetes genomes: a test case for predicting lifestyles and emergence of pathogens.</title>
        <authorList>
            <person name="Haridas S."/>
            <person name="Albert R."/>
            <person name="Binder M."/>
            <person name="Bloem J."/>
            <person name="Labutti K."/>
            <person name="Salamov A."/>
            <person name="Andreopoulos B."/>
            <person name="Baker S."/>
            <person name="Barry K."/>
            <person name="Bills G."/>
            <person name="Bluhm B."/>
            <person name="Cannon C."/>
            <person name="Castanera R."/>
            <person name="Culley D."/>
            <person name="Daum C."/>
            <person name="Ezra D."/>
            <person name="Gonzalez J."/>
            <person name="Henrissat B."/>
            <person name="Kuo A."/>
            <person name="Liang C."/>
            <person name="Lipzen A."/>
            <person name="Lutzoni F."/>
            <person name="Magnuson J."/>
            <person name="Mondo S."/>
            <person name="Nolan M."/>
            <person name="Ohm R."/>
            <person name="Pangilinan J."/>
            <person name="Park H.-J."/>
            <person name="Ramirez L."/>
            <person name="Alfaro M."/>
            <person name="Sun H."/>
            <person name="Tritt A."/>
            <person name="Yoshinaga Y."/>
            <person name="Zwiers L.-H."/>
            <person name="Turgeon B."/>
            <person name="Goodwin S."/>
            <person name="Spatafora J."/>
            <person name="Crous P."/>
            <person name="Grigoriev I."/>
        </authorList>
    </citation>
    <scope>NUCLEOTIDE SEQUENCE</scope>
    <source>
        <strain evidence="8">ATCC 16933</strain>
    </source>
</reference>
<dbReference type="PANTHER" id="PTHR13675:SF0">
    <property type="entry name" value="LYR MOTIF-CONTAINING PROTEIN 2"/>
    <property type="match status" value="1"/>
</dbReference>
<sequence length="95" mass="11249">MRWLSRSYATACGGRRPRSKRPALGLEHFLQRQRVLALWRDIVRSINKIPASSTRREMRDFARSEFEWNRHVTDITHIRYLVSVSWELSRPSPAA</sequence>
<dbReference type="InterPro" id="IPR045293">
    <property type="entry name" value="Complex1_LYR_LYRM2"/>
</dbReference>
<evidence type="ECO:0000256" key="3">
    <source>
        <dbReference type="ARBA" id="ARBA00022946"/>
    </source>
</evidence>
<keyword evidence="4" id="KW-0496">Mitochondrion</keyword>
<dbReference type="Pfam" id="PF05347">
    <property type="entry name" value="Complex1_LYR"/>
    <property type="match status" value="1"/>
</dbReference>
<evidence type="ECO:0000256" key="4">
    <source>
        <dbReference type="ARBA" id="ARBA00023128"/>
    </source>
</evidence>
<evidence type="ECO:0000256" key="1">
    <source>
        <dbReference type="ARBA" id="ARBA00004173"/>
    </source>
</evidence>
<dbReference type="AlphaFoldDB" id="A0A6A6NSH5"/>
<dbReference type="InterPro" id="IPR008011">
    <property type="entry name" value="Complex1_LYR_dom"/>
</dbReference>
<comment type="function">
    <text evidence="6">Involved in efficient integration of the N-module into mitochondrial respiratory chain complex I.</text>
</comment>
<gene>
    <name evidence="8" type="ORF">BDY21DRAFT_110224</name>
</gene>
<evidence type="ECO:0000313" key="9">
    <source>
        <dbReference type="Proteomes" id="UP000799766"/>
    </source>
</evidence>
<dbReference type="GO" id="GO:0005739">
    <property type="term" value="C:mitochondrion"/>
    <property type="evidence" value="ECO:0007669"/>
    <property type="project" value="UniProtKB-SubCell"/>
</dbReference>
<evidence type="ECO:0000256" key="6">
    <source>
        <dbReference type="ARBA" id="ARBA00044735"/>
    </source>
</evidence>
<dbReference type="Proteomes" id="UP000799766">
    <property type="component" value="Unassembled WGS sequence"/>
</dbReference>
<keyword evidence="9" id="KW-1185">Reference proteome</keyword>
<evidence type="ECO:0000256" key="2">
    <source>
        <dbReference type="ARBA" id="ARBA00009508"/>
    </source>
</evidence>
<feature type="domain" description="Complex 1 LYR protein" evidence="7">
    <location>
        <begin position="33"/>
        <end position="83"/>
    </location>
</feature>
<dbReference type="EMBL" id="MU001692">
    <property type="protein sequence ID" value="KAF2454372.1"/>
    <property type="molecule type" value="Genomic_DNA"/>
</dbReference>